<proteinExistence type="predicted"/>
<dbReference type="Gene3D" id="1.25.10.10">
    <property type="entry name" value="Leucine-rich Repeat Variant"/>
    <property type="match status" value="3"/>
</dbReference>
<evidence type="ECO:0000313" key="7">
    <source>
        <dbReference type="EMBL" id="CAH1780505.1"/>
    </source>
</evidence>
<feature type="domain" description="MROH2B-like HEAT-repeats" evidence="4">
    <location>
        <begin position="255"/>
        <end position="916"/>
    </location>
</feature>
<evidence type="ECO:0000259" key="5">
    <source>
        <dbReference type="Pfam" id="PF23221"/>
    </source>
</evidence>
<evidence type="ECO:0000256" key="2">
    <source>
        <dbReference type="SAM" id="MobiDB-lite"/>
    </source>
</evidence>
<feature type="domain" description="Maestro/Maestro-like HEAT-repeats" evidence="6">
    <location>
        <begin position="1377"/>
        <end position="1444"/>
    </location>
</feature>
<dbReference type="PANTHER" id="PTHR23120:SF0">
    <property type="entry name" value="MAESTRO HEAT-LIKE REPEAT FAMILY MEMBER 1"/>
    <property type="match status" value="1"/>
</dbReference>
<dbReference type="EMBL" id="CAIIXF020000003">
    <property type="protein sequence ID" value="CAH1780505.1"/>
    <property type="molecule type" value="Genomic_DNA"/>
</dbReference>
<accession>A0A8S4NH30</accession>
<evidence type="ECO:0000313" key="8">
    <source>
        <dbReference type="Proteomes" id="UP000749559"/>
    </source>
</evidence>
<feature type="domain" description="Maestro-like HEAT-repeats" evidence="3">
    <location>
        <begin position="941"/>
        <end position="1171"/>
    </location>
</feature>
<dbReference type="Proteomes" id="UP000749559">
    <property type="component" value="Unassembled WGS sequence"/>
</dbReference>
<dbReference type="Pfam" id="PF23221">
    <property type="entry name" value="HEAT_MROH2B_1st"/>
    <property type="match status" value="1"/>
</dbReference>
<name>A0A8S4NH30_OWEFU</name>
<dbReference type="InterPro" id="IPR048465">
    <property type="entry name" value="Maestro-like_HEAT"/>
</dbReference>
<keyword evidence="8" id="KW-1185">Reference proteome</keyword>
<dbReference type="InterPro" id="IPR045206">
    <property type="entry name" value="Maestro_heat-like_prot"/>
</dbReference>
<dbReference type="GO" id="GO:0005737">
    <property type="term" value="C:cytoplasm"/>
    <property type="evidence" value="ECO:0007669"/>
    <property type="project" value="TreeGrafter"/>
</dbReference>
<keyword evidence="1" id="KW-0677">Repeat</keyword>
<feature type="compositionally biased region" description="Basic and acidic residues" evidence="2">
    <location>
        <begin position="1250"/>
        <end position="1267"/>
    </location>
</feature>
<evidence type="ECO:0008006" key="9">
    <source>
        <dbReference type="Google" id="ProtNLM"/>
    </source>
</evidence>
<feature type="non-terminal residue" evidence="7">
    <location>
        <position position="1"/>
    </location>
</feature>
<dbReference type="OrthoDB" id="1884734at2759"/>
<dbReference type="InterPro" id="IPR016024">
    <property type="entry name" value="ARM-type_fold"/>
</dbReference>
<dbReference type="Pfam" id="PF23227">
    <property type="entry name" value="HEAT_MROH2B_C"/>
    <property type="match status" value="1"/>
</dbReference>
<feature type="region of interest" description="Disordered" evidence="2">
    <location>
        <begin position="1246"/>
        <end position="1267"/>
    </location>
</feature>
<dbReference type="InterPro" id="IPR055406">
    <property type="entry name" value="HEAT_Maestro"/>
</dbReference>
<dbReference type="InterPro" id="IPR055408">
    <property type="entry name" value="HEAT_MROH2B-like"/>
</dbReference>
<evidence type="ECO:0000259" key="6">
    <source>
        <dbReference type="Pfam" id="PF23227"/>
    </source>
</evidence>
<dbReference type="InterPro" id="IPR011989">
    <property type="entry name" value="ARM-like"/>
</dbReference>
<gene>
    <name evidence="7" type="ORF">OFUS_LOCUS7193</name>
</gene>
<evidence type="ECO:0000259" key="4">
    <source>
        <dbReference type="Pfam" id="PF23210"/>
    </source>
</evidence>
<protein>
    <recommendedName>
        <fullName evidence="9">Maestro heat-like repeat-containing protein family member 1</fullName>
    </recommendedName>
</protein>
<dbReference type="Pfam" id="PF21047">
    <property type="entry name" value="HEAT_Maestro"/>
    <property type="match status" value="1"/>
</dbReference>
<dbReference type="Pfam" id="PF23210">
    <property type="entry name" value="HEAT_Maestro_2"/>
    <property type="match status" value="1"/>
</dbReference>
<dbReference type="InterPro" id="IPR056282">
    <property type="entry name" value="MROH2B-like_N_HEAT"/>
</dbReference>
<evidence type="ECO:0000259" key="3">
    <source>
        <dbReference type="Pfam" id="PF21047"/>
    </source>
</evidence>
<dbReference type="SUPFAM" id="SSF48371">
    <property type="entry name" value="ARM repeat"/>
    <property type="match status" value="1"/>
</dbReference>
<evidence type="ECO:0000256" key="1">
    <source>
        <dbReference type="ARBA" id="ARBA00022737"/>
    </source>
</evidence>
<feature type="domain" description="MROH2B-like N-terminal HEAT-repeats" evidence="5">
    <location>
        <begin position="34"/>
        <end position="252"/>
    </location>
</feature>
<sequence length="1444" mass="160887">MSSGSQVEELVLALVDAAYDNNSGVCNVISTSILDLGKKQTKLVLTSCHTYLEKHPKLASGHRVVILNCIERIVNSTIAELDHDIAVDLIKQASQEMTQSKEISPDWQSAASGVLVAIGSKFCNEVMEDLLQKFHPGTLPHFFVLQTMANLASANVYGIVPFLNVVLGTMLPMMGMAKQDNLRWVFSSALGKFSEAILDYVANLEKAPDPTVRKEVFSAEIFAAYDVLFNIWLISKEAKLRLAVVEAIGHMVHILSQDKLMEQLPKLIPAILGLYRKHSEPFHVTQGLCMVLDAATQDSSNILEPYLESVLGALFPQACTQPDYANPWTVKNYNEVLRSFTVIAKSFSDRLVGFLLQRMEGSNEKTRIGSLCVFRHLINAADEHLENKKSLVVSGLKIVLNDPNRKVGKIFAQVIIAMAHHEYLELEGGHAMVEFIVRQSALQDDPPGRRPPDPEYVSCEALRSMCDNILNLATTTIEPMEPVLWPYLLEFVVPEKYTGAAGVVCRSISHIAAKKRANGDQDYEIDFDTQVNIPKSVEILARMLVLAGRPLHGRNCGIHILSAMKSMSPNFHENLVELWDTVIPKLIAYLEEVSEDEEKWSQKNWEDLMLKMLSKSVEQVNDEEWLSDFGEALGSQIPLYSTSSEEKNFLYKCLGIVLRKSTKKDFVNKQIDVIFSSVKHTSQTEREGCAIGLGFSATSHLDAVLAKLEHIAKNDIGKKSSGFLGFIKDMKSDENTERVKATLMLCYGFVTLYSPPLLIVSRMEASILRSIDPHFSHIKDTSVKQNLIRTVQLIGKALHVDHLQTAYSFTKRKGLLTHMQTYLKAEHPKVLDTETRALAIDACTSLIKLEPKLEEAEMFDVIKDATDCVMGLPLDAAVGSKKTNKEETYDQVLEHEVLLEATLESLDELLRELLLRNLDPSGLQDVYKHVFPWMVSLHEFERERAVQRLLKILNCYLDNFSLGINSATSFQHVSSLLGRLVPRCTDPELNVREAAIDCIHTALKILNRYAGRGTDEPDQMVDALPTLKERLKKTDPNVLFSVIKDLSKVLCKKLPSDQLSDFMEKLYDGLLDAQSHSSSGACVLMNSTIKLRGSELHSQVEYILGVLHEKLGQIECPQTRTGTLRAIRTLSSHHLLSVLTSLLTYPIPYNKDVCDMWTSVAEDEALTSSLLDHILDLLSRSLPYEEKTDPRDKEKTIKTSMQLPLSAISALTEIFKVEASETVVTSLYHKLFAALLVAIGSTVGCRPPKHKEEHETKSGKDKKSSHPVKDIKIVPASIAVDALKQLLIRSKSDALAEAMEEGELYEKLQDEDTYQEAVTSIAKSVSENQPDMVSRIVSCLNPVLSGPYDSQRVVAAAFFAELINQKCCGDMTLVELLMNSLLGRLVDTNHVVRMLCIRGLGNIASLGHQQVQKYATTILSAMMAGMDDKDDVEDDITLEAMEGL</sequence>
<reference evidence="7" key="1">
    <citation type="submission" date="2022-03" db="EMBL/GenBank/DDBJ databases">
        <authorList>
            <person name="Martin C."/>
        </authorList>
    </citation>
    <scope>NUCLEOTIDE SEQUENCE</scope>
</reference>
<organism evidence="7 8">
    <name type="scientific">Owenia fusiformis</name>
    <name type="common">Polychaete worm</name>
    <dbReference type="NCBI Taxonomy" id="6347"/>
    <lineage>
        <taxon>Eukaryota</taxon>
        <taxon>Metazoa</taxon>
        <taxon>Spiralia</taxon>
        <taxon>Lophotrochozoa</taxon>
        <taxon>Annelida</taxon>
        <taxon>Polychaeta</taxon>
        <taxon>Sedentaria</taxon>
        <taxon>Canalipalpata</taxon>
        <taxon>Sabellida</taxon>
        <taxon>Oweniida</taxon>
        <taxon>Oweniidae</taxon>
        <taxon>Owenia</taxon>
    </lineage>
</organism>
<dbReference type="PANTHER" id="PTHR23120">
    <property type="entry name" value="MAESTRO-RELATED HEAT DOMAIN-CONTAINING"/>
    <property type="match status" value="1"/>
</dbReference>
<comment type="caution">
    <text evidence="7">The sequence shown here is derived from an EMBL/GenBank/DDBJ whole genome shotgun (WGS) entry which is preliminary data.</text>
</comment>